<evidence type="ECO:0000313" key="10">
    <source>
        <dbReference type="EMBL" id="MVN90687.1"/>
    </source>
</evidence>
<evidence type="ECO:0000256" key="1">
    <source>
        <dbReference type="ARBA" id="ARBA00004651"/>
    </source>
</evidence>
<dbReference type="EMBL" id="WQLA01000002">
    <property type="protein sequence ID" value="MVN90687.1"/>
    <property type="molecule type" value="Genomic_DNA"/>
</dbReference>
<comment type="subcellular location">
    <subcellularLocation>
        <location evidence="1">Cell membrane</location>
        <topology evidence="1">Multi-pass membrane protein</topology>
    </subcellularLocation>
</comment>
<keyword evidence="11" id="KW-1185">Reference proteome</keyword>
<dbReference type="GO" id="GO:0016763">
    <property type="term" value="F:pentosyltransferase activity"/>
    <property type="evidence" value="ECO:0007669"/>
    <property type="project" value="TreeGrafter"/>
</dbReference>
<keyword evidence="3" id="KW-0328">Glycosyltransferase</keyword>
<dbReference type="Proteomes" id="UP000434850">
    <property type="component" value="Unassembled WGS sequence"/>
</dbReference>
<dbReference type="InterPro" id="IPR050297">
    <property type="entry name" value="LipidA_mod_glycosyltrf_83"/>
</dbReference>
<evidence type="ECO:0000313" key="11">
    <source>
        <dbReference type="Proteomes" id="UP000434850"/>
    </source>
</evidence>
<dbReference type="AlphaFoldDB" id="A0A6I4I732"/>
<keyword evidence="6 8" id="KW-1133">Transmembrane helix</keyword>
<feature type="transmembrane region" description="Helical" evidence="8">
    <location>
        <begin position="277"/>
        <end position="299"/>
    </location>
</feature>
<protein>
    <recommendedName>
        <fullName evidence="9">Glycosyltransferase RgtA/B/C/D-like domain-containing protein</fullName>
    </recommendedName>
</protein>
<dbReference type="GO" id="GO:0005886">
    <property type="term" value="C:plasma membrane"/>
    <property type="evidence" value="ECO:0007669"/>
    <property type="project" value="UniProtKB-SubCell"/>
</dbReference>
<evidence type="ECO:0000256" key="8">
    <source>
        <dbReference type="SAM" id="Phobius"/>
    </source>
</evidence>
<name>A0A6I4I732_9SPHI</name>
<evidence type="ECO:0000256" key="7">
    <source>
        <dbReference type="ARBA" id="ARBA00023136"/>
    </source>
</evidence>
<feature type="domain" description="Glycosyltransferase RgtA/B/C/D-like" evidence="9">
    <location>
        <begin position="70"/>
        <end position="226"/>
    </location>
</feature>
<comment type="caution">
    <text evidence="10">The sequence shown here is derived from an EMBL/GenBank/DDBJ whole genome shotgun (WGS) entry which is preliminary data.</text>
</comment>
<proteinExistence type="predicted"/>
<feature type="transmembrane region" description="Helical" evidence="8">
    <location>
        <begin position="372"/>
        <end position="394"/>
    </location>
</feature>
<feature type="transmembrane region" description="Helical" evidence="8">
    <location>
        <begin position="74"/>
        <end position="93"/>
    </location>
</feature>
<evidence type="ECO:0000256" key="5">
    <source>
        <dbReference type="ARBA" id="ARBA00022692"/>
    </source>
</evidence>
<dbReference type="PANTHER" id="PTHR33908">
    <property type="entry name" value="MANNOSYLTRANSFERASE YKCB-RELATED"/>
    <property type="match status" value="1"/>
</dbReference>
<organism evidence="10 11">
    <name type="scientific">Mucilaginibacter aquatilis</name>
    <dbReference type="NCBI Taxonomy" id="1517760"/>
    <lineage>
        <taxon>Bacteria</taxon>
        <taxon>Pseudomonadati</taxon>
        <taxon>Bacteroidota</taxon>
        <taxon>Sphingobacteriia</taxon>
        <taxon>Sphingobacteriales</taxon>
        <taxon>Sphingobacteriaceae</taxon>
        <taxon>Mucilaginibacter</taxon>
    </lineage>
</organism>
<keyword evidence="2" id="KW-1003">Cell membrane</keyword>
<evidence type="ECO:0000256" key="3">
    <source>
        <dbReference type="ARBA" id="ARBA00022676"/>
    </source>
</evidence>
<evidence type="ECO:0000256" key="4">
    <source>
        <dbReference type="ARBA" id="ARBA00022679"/>
    </source>
</evidence>
<feature type="transmembrane region" description="Helical" evidence="8">
    <location>
        <begin position="319"/>
        <end position="336"/>
    </location>
</feature>
<sequence>MLNIQFMTQNPINNQTWFWLFFSLLVAYVFGLFVPLMNEDASHHANIALHMVQHHNYVNLVDDMGKDYLDKPHLHFWLAALSFNIFGVNTIAYKIPSLLATILGLFSTFKLGSRLYNCNAGMLAAIIYASAQAQFLANNDVRMDALLAAGIAFATWQLVESAVTARWYNYLLAGLGLAMAFTTKGMIGFVMPCIALFFFLLYQRNWQVMFSWRWLAVFVFWAIFIAPCVYCYYLQYDLHPEKVVRGMKNVSGVKFILWQQNFERLEGKSWGKGNKDYFFFFHTTLWAFLPFCLLTYIAFFDRVAFFVKTRFQYFKNYELLTTGTIIMIFAIISSSGYQLPHYLNVLFPIFAIITAGFLMQKFEMHQFKALSAFLKVQYLVIFIVAVLLILLNFWCFPLNRVAVIATSLIVVAAMVYVFAKEQGVLVKLVALSVLLASLTNILLNGHVYQELLRYQGGIGLAQVVNRNNIPKNKIYNYIDHSSGFNFYTQNLTPFIEINEIKTKRANGEPVWIFTSKDYLYLLRDNHIGFDLVYSDADYGISRLTPAFLNPRTRASTFGRDYLIKVK</sequence>
<feature type="transmembrane region" description="Helical" evidence="8">
    <location>
        <begin position="342"/>
        <end position="360"/>
    </location>
</feature>
<feature type="transmembrane region" description="Helical" evidence="8">
    <location>
        <begin position="113"/>
        <end position="131"/>
    </location>
</feature>
<feature type="transmembrane region" description="Helical" evidence="8">
    <location>
        <begin position="400"/>
        <end position="419"/>
    </location>
</feature>
<dbReference type="OrthoDB" id="9178203at2"/>
<dbReference type="GO" id="GO:0010041">
    <property type="term" value="P:response to iron(III) ion"/>
    <property type="evidence" value="ECO:0007669"/>
    <property type="project" value="TreeGrafter"/>
</dbReference>
<feature type="transmembrane region" description="Helical" evidence="8">
    <location>
        <begin position="214"/>
        <end position="235"/>
    </location>
</feature>
<keyword evidence="4" id="KW-0808">Transferase</keyword>
<feature type="transmembrane region" description="Helical" evidence="8">
    <location>
        <begin position="424"/>
        <end position="443"/>
    </location>
</feature>
<dbReference type="Pfam" id="PF13231">
    <property type="entry name" value="PMT_2"/>
    <property type="match status" value="1"/>
</dbReference>
<keyword evidence="7 8" id="KW-0472">Membrane</keyword>
<dbReference type="GO" id="GO:0009103">
    <property type="term" value="P:lipopolysaccharide biosynthetic process"/>
    <property type="evidence" value="ECO:0007669"/>
    <property type="project" value="UniProtKB-ARBA"/>
</dbReference>
<gene>
    <name evidence="10" type="ORF">GO816_06075</name>
</gene>
<accession>A0A6I4I732</accession>
<reference evidence="10 11" key="1">
    <citation type="submission" date="2019-12" db="EMBL/GenBank/DDBJ databases">
        <title>Mucilaginibacter sp. HME9299 genome sequencing and assembly.</title>
        <authorList>
            <person name="Kang H."/>
            <person name="Kim H."/>
            <person name="Joh K."/>
        </authorList>
    </citation>
    <scope>NUCLEOTIDE SEQUENCE [LARGE SCALE GENOMIC DNA]</scope>
    <source>
        <strain evidence="10 11">HME9299</strain>
    </source>
</reference>
<feature type="transmembrane region" description="Helical" evidence="8">
    <location>
        <begin position="16"/>
        <end position="36"/>
    </location>
</feature>
<evidence type="ECO:0000256" key="2">
    <source>
        <dbReference type="ARBA" id="ARBA00022475"/>
    </source>
</evidence>
<dbReference type="PANTHER" id="PTHR33908:SF3">
    <property type="entry name" value="UNDECAPRENYL PHOSPHATE-ALPHA-4-AMINO-4-DEOXY-L-ARABINOSE ARABINOSYL TRANSFERASE"/>
    <property type="match status" value="1"/>
</dbReference>
<evidence type="ECO:0000259" key="9">
    <source>
        <dbReference type="Pfam" id="PF13231"/>
    </source>
</evidence>
<keyword evidence="5 8" id="KW-0812">Transmembrane</keyword>
<evidence type="ECO:0000256" key="6">
    <source>
        <dbReference type="ARBA" id="ARBA00022989"/>
    </source>
</evidence>
<dbReference type="InterPro" id="IPR038731">
    <property type="entry name" value="RgtA/B/C-like"/>
</dbReference>
<feature type="transmembrane region" description="Helical" evidence="8">
    <location>
        <begin position="171"/>
        <end position="202"/>
    </location>
</feature>
<dbReference type="RefSeq" id="WP_157540461.1">
    <property type="nucleotide sequence ID" value="NZ_WQLA01000002.1"/>
</dbReference>